<dbReference type="GO" id="GO:0034975">
    <property type="term" value="P:protein folding in endoplasmic reticulum"/>
    <property type="evidence" value="ECO:0007669"/>
    <property type="project" value="TreeGrafter"/>
</dbReference>
<feature type="transmembrane region" description="Helical" evidence="8">
    <location>
        <begin position="21"/>
        <end position="40"/>
    </location>
</feature>
<dbReference type="GO" id="GO:0000045">
    <property type="term" value="P:autophagosome assembly"/>
    <property type="evidence" value="ECO:0007669"/>
    <property type="project" value="TreeGrafter"/>
</dbReference>
<dbReference type="GO" id="GO:0072546">
    <property type="term" value="C:EMC complex"/>
    <property type="evidence" value="ECO:0007669"/>
    <property type="project" value="InterPro"/>
</dbReference>
<keyword evidence="4 8" id="KW-0812">Transmembrane</keyword>
<accession>A0AAE9WI38</accession>
<evidence type="ECO:0000313" key="10">
    <source>
        <dbReference type="Proteomes" id="UP001212411"/>
    </source>
</evidence>
<sequence>MEKNIQPFVTESAVHNERVVSFIRNMTLSVFGCSAGILGITSYHGVLFYLFSYLFVSFLIFMMKMGGNVREYYQPGPNFWYAKVLEGAPSFVLFWTLFYSLVYVYE</sequence>
<gene>
    <name evidence="9" type="primary">emc6</name>
    <name evidence="9" type="ORF">SOMG_04365</name>
</gene>
<reference evidence="9 10" key="1">
    <citation type="journal article" date="2023" name="G3 (Bethesda)">
        <title>A high-quality reference genome for the fission yeast Schizosaccharomyces osmophilus.</title>
        <authorList>
            <person name="Jia G.S."/>
            <person name="Zhang W.C."/>
            <person name="Liang Y."/>
            <person name="Liu X.H."/>
            <person name="Rhind N."/>
            <person name="Pidoux A."/>
            <person name="Brysch-Herzberg M."/>
            <person name="Du L.L."/>
        </authorList>
    </citation>
    <scope>NUCLEOTIDE SEQUENCE [LARGE SCALE GENOMIC DNA]</scope>
    <source>
        <strain evidence="9 10">CBS 15793</strain>
    </source>
</reference>
<dbReference type="Proteomes" id="UP001212411">
    <property type="component" value="Chromosome 3"/>
</dbReference>
<comment type="similarity">
    <text evidence="2">Belongs to the EMC6 family.</text>
</comment>
<evidence type="ECO:0000256" key="7">
    <source>
        <dbReference type="ARBA" id="ARBA00023136"/>
    </source>
</evidence>
<dbReference type="PANTHER" id="PTHR20994">
    <property type="entry name" value="ER MEMBRANE PROTEIN COMPLEX SUBUNIT 6"/>
    <property type="match status" value="1"/>
</dbReference>
<name>A0AAE9WI38_9SCHI</name>
<keyword evidence="5" id="KW-0256">Endoplasmic reticulum</keyword>
<feature type="transmembrane region" description="Helical" evidence="8">
    <location>
        <begin position="84"/>
        <end position="105"/>
    </location>
</feature>
<comment type="subcellular location">
    <subcellularLocation>
        <location evidence="1">Endoplasmic reticulum membrane</location>
        <topology evidence="1">Multi-pass membrane protein</topology>
    </subcellularLocation>
</comment>
<evidence type="ECO:0000256" key="4">
    <source>
        <dbReference type="ARBA" id="ARBA00022692"/>
    </source>
</evidence>
<proteinExistence type="inferred from homology"/>
<evidence type="ECO:0000313" key="9">
    <source>
        <dbReference type="EMBL" id="WBW75267.1"/>
    </source>
</evidence>
<evidence type="ECO:0000256" key="8">
    <source>
        <dbReference type="SAM" id="Phobius"/>
    </source>
</evidence>
<organism evidence="9 10">
    <name type="scientific">Schizosaccharomyces osmophilus</name>
    <dbReference type="NCBI Taxonomy" id="2545709"/>
    <lineage>
        <taxon>Eukaryota</taxon>
        <taxon>Fungi</taxon>
        <taxon>Dikarya</taxon>
        <taxon>Ascomycota</taxon>
        <taxon>Taphrinomycotina</taxon>
        <taxon>Schizosaccharomycetes</taxon>
        <taxon>Schizosaccharomycetales</taxon>
        <taxon>Schizosaccharomycetaceae</taxon>
        <taxon>Schizosaccharomyces</taxon>
    </lineage>
</organism>
<protein>
    <recommendedName>
        <fullName evidence="3">ER membrane protein complex subunit 6</fullName>
    </recommendedName>
</protein>
<keyword evidence="10" id="KW-1185">Reference proteome</keyword>
<dbReference type="InterPro" id="IPR029008">
    <property type="entry name" value="EMC6-like"/>
</dbReference>
<dbReference type="RefSeq" id="XP_056039510.1">
    <property type="nucleotide sequence ID" value="XM_056183151.1"/>
</dbReference>
<evidence type="ECO:0000256" key="6">
    <source>
        <dbReference type="ARBA" id="ARBA00022989"/>
    </source>
</evidence>
<dbReference type="EMBL" id="CP115613">
    <property type="protein sequence ID" value="WBW75267.1"/>
    <property type="molecule type" value="Genomic_DNA"/>
</dbReference>
<dbReference type="Pfam" id="PF07019">
    <property type="entry name" value="EMC6"/>
    <property type="match status" value="1"/>
</dbReference>
<evidence type="ECO:0000256" key="2">
    <source>
        <dbReference type="ARBA" id="ARBA00009436"/>
    </source>
</evidence>
<dbReference type="PANTHER" id="PTHR20994:SF0">
    <property type="entry name" value="ER MEMBRANE PROTEIN COMPLEX SUBUNIT 6"/>
    <property type="match status" value="1"/>
</dbReference>
<dbReference type="KEGG" id="som:SOMG_04365"/>
<keyword evidence="7 8" id="KW-0472">Membrane</keyword>
<keyword evidence="6 8" id="KW-1133">Transmembrane helix</keyword>
<feature type="transmembrane region" description="Helical" evidence="8">
    <location>
        <begin position="46"/>
        <end position="63"/>
    </location>
</feature>
<dbReference type="AlphaFoldDB" id="A0AAE9WI38"/>
<evidence type="ECO:0000256" key="3">
    <source>
        <dbReference type="ARBA" id="ARBA00020827"/>
    </source>
</evidence>
<evidence type="ECO:0000256" key="5">
    <source>
        <dbReference type="ARBA" id="ARBA00022824"/>
    </source>
</evidence>
<dbReference type="InterPro" id="IPR008504">
    <property type="entry name" value="Emc6"/>
</dbReference>
<evidence type="ECO:0000256" key="1">
    <source>
        <dbReference type="ARBA" id="ARBA00004477"/>
    </source>
</evidence>
<dbReference type="GeneID" id="80877840"/>